<dbReference type="PANTHER" id="PTHR13364">
    <property type="entry name" value="DEFECTIVE SPERMATOGENESIS PROTEIN 39"/>
    <property type="match status" value="1"/>
</dbReference>
<gene>
    <name evidence="7" type="ORF">IZO911_LOCUS21613</name>
</gene>
<feature type="region of interest" description="Disordered" evidence="6">
    <location>
        <begin position="48"/>
        <end position="78"/>
    </location>
</feature>
<evidence type="ECO:0000256" key="2">
    <source>
        <dbReference type="ARBA" id="ARBA00004541"/>
    </source>
</evidence>
<dbReference type="GO" id="GO:0006886">
    <property type="term" value="P:intracellular protein transport"/>
    <property type="evidence" value="ECO:0007669"/>
    <property type="project" value="TreeGrafter"/>
</dbReference>
<name>A0A814M5C7_9BILA</name>
<accession>A0A814M5C7</accession>
<dbReference type="EMBL" id="CAJNOE010000234">
    <property type="protein sequence ID" value="CAF1074622.1"/>
    <property type="molecule type" value="Genomic_DNA"/>
</dbReference>
<evidence type="ECO:0000256" key="6">
    <source>
        <dbReference type="SAM" id="MobiDB-lite"/>
    </source>
</evidence>
<comment type="caution">
    <text evidence="7">The sequence shown here is derived from an EMBL/GenBank/DDBJ whole genome shotgun (WGS) entry which is preliminary data.</text>
</comment>
<dbReference type="AlphaFoldDB" id="A0A814M5C7"/>
<sequence length="499" mass="58920">MNSLSPKALKKSQNLLRKVGQKVEQTFNLTNSNVFHGSLSSLNDLPDSYYHRESGDDKYDHDDTVSLQNLPEYNPDSPKLKLRKKYAARFGRPQAATSSNDFHSNLHWQPNAEDYPDQTIKDRSTQYDKEMEMRCKDLLENKTVKLDDIREYDKKVSLLRKAVSFNTPSVTVPVMIFLENTLSRPLFYELIKQHPSAVRNYINMAKLRLENDYYIAMLNLSRPLFYELIKQHPSAVRNYINMAKLRLENDYYIAMLKQFGRHEDVAMLRLRQVSQTSDIQTKMAILDQAMTELGSHPWWHLQVVEQRLLLTKQRELQTSQNSRTVLETYKTLYETDFRRQKQSRMTDKITNDRSKEFETTFHMSPELIMCGKLSVIMHCDLRTHYDDFIHQAIHQGIFGKKYIIAPEYLADMVHNWVQYSGEGQDKASEKTERFLTMIPDPNKRIYFAEKFLNFDVAIDTIVNILRDRVQLEILRRRMPHDHPSYNRATTLLENTKWRN</sequence>
<evidence type="ECO:0000256" key="5">
    <source>
        <dbReference type="ARBA" id="ARBA00023329"/>
    </source>
</evidence>
<protein>
    <submittedName>
        <fullName evidence="7">Uncharacterized protein</fullName>
    </submittedName>
</protein>
<reference evidence="7" key="1">
    <citation type="submission" date="2021-02" db="EMBL/GenBank/DDBJ databases">
        <authorList>
            <person name="Nowell W R."/>
        </authorList>
    </citation>
    <scope>NUCLEOTIDE SEQUENCE</scope>
</reference>
<dbReference type="GO" id="GO:0005769">
    <property type="term" value="C:early endosome"/>
    <property type="evidence" value="ECO:0007669"/>
    <property type="project" value="UniProtKB-SubCell"/>
</dbReference>
<proteinExistence type="predicted"/>
<keyword evidence="4" id="KW-0967">Endosome</keyword>
<dbReference type="GO" id="GO:0007034">
    <property type="term" value="P:vacuolar transport"/>
    <property type="evidence" value="ECO:0007669"/>
    <property type="project" value="TreeGrafter"/>
</dbReference>
<dbReference type="PANTHER" id="PTHR13364:SF6">
    <property type="entry name" value="SPERMATOGENESIS-DEFECTIVE PROTEIN 39 HOMOLOG"/>
    <property type="match status" value="1"/>
</dbReference>
<evidence type="ECO:0000313" key="7">
    <source>
        <dbReference type="EMBL" id="CAF1074622.1"/>
    </source>
</evidence>
<evidence type="ECO:0000256" key="3">
    <source>
        <dbReference type="ARBA" id="ARBA00004603"/>
    </source>
</evidence>
<comment type="subcellular location">
    <subcellularLocation>
        <location evidence="2">Cytoplasmic vesicle</location>
    </subcellularLocation>
    <subcellularLocation>
        <location evidence="1">Early endosome</location>
    </subcellularLocation>
    <subcellularLocation>
        <location evidence="3">Late endosome</location>
    </subcellularLocation>
</comment>
<organism evidence="7 8">
    <name type="scientific">Adineta steineri</name>
    <dbReference type="NCBI Taxonomy" id="433720"/>
    <lineage>
        <taxon>Eukaryota</taxon>
        <taxon>Metazoa</taxon>
        <taxon>Spiralia</taxon>
        <taxon>Gnathifera</taxon>
        <taxon>Rotifera</taxon>
        <taxon>Eurotatoria</taxon>
        <taxon>Bdelloidea</taxon>
        <taxon>Adinetida</taxon>
        <taxon>Adinetidae</taxon>
        <taxon>Adineta</taxon>
    </lineage>
</organism>
<evidence type="ECO:0000256" key="1">
    <source>
        <dbReference type="ARBA" id="ARBA00004412"/>
    </source>
</evidence>
<evidence type="ECO:0000256" key="4">
    <source>
        <dbReference type="ARBA" id="ARBA00022753"/>
    </source>
</evidence>
<dbReference type="InterPro" id="IPR040057">
    <property type="entry name" value="Spe-39"/>
</dbReference>
<dbReference type="GO" id="GO:0005770">
    <property type="term" value="C:late endosome"/>
    <property type="evidence" value="ECO:0007669"/>
    <property type="project" value="UniProtKB-SubCell"/>
</dbReference>
<feature type="compositionally biased region" description="Basic and acidic residues" evidence="6">
    <location>
        <begin position="49"/>
        <end position="64"/>
    </location>
</feature>
<keyword evidence="5" id="KW-0968">Cytoplasmic vesicle</keyword>
<evidence type="ECO:0000313" key="8">
    <source>
        <dbReference type="Proteomes" id="UP000663860"/>
    </source>
</evidence>
<dbReference type="Proteomes" id="UP000663860">
    <property type="component" value="Unassembled WGS sequence"/>
</dbReference>